<feature type="binding site" evidence="6">
    <location>
        <position position="212"/>
    </location>
    <ligand>
        <name>FAD</name>
        <dbReference type="ChEBI" id="CHEBI:57692"/>
    </ligand>
</feature>
<keyword evidence="5 7" id="KW-0157">Chromophore</keyword>
<dbReference type="InterPro" id="IPR014729">
    <property type="entry name" value="Rossmann-like_a/b/a_fold"/>
</dbReference>
<dbReference type="PRINTS" id="PR00147">
    <property type="entry name" value="DNAPHOTLYASE"/>
</dbReference>
<dbReference type="InterPro" id="IPR018394">
    <property type="entry name" value="DNA_photolyase_1_CS_C"/>
</dbReference>
<dbReference type="InterPro" id="IPR036155">
    <property type="entry name" value="Crypto/Photolyase_N_sf"/>
</dbReference>
<comment type="similarity">
    <text evidence="2">Belongs to the DNA photolyase class-1 family.</text>
</comment>
<dbReference type="InterPro" id="IPR005101">
    <property type="entry name" value="Cryptochr/Photolyase_FAD-bd"/>
</dbReference>
<evidence type="ECO:0000256" key="3">
    <source>
        <dbReference type="ARBA" id="ARBA00022630"/>
    </source>
</evidence>
<feature type="domain" description="Photolyase/cryptochrome alpha/beta" evidence="8">
    <location>
        <begin position="3"/>
        <end position="133"/>
    </location>
</feature>
<dbReference type="InterPro" id="IPR002081">
    <property type="entry name" value="Cryptochrome/DNA_photolyase_1"/>
</dbReference>
<dbReference type="GO" id="GO:0009416">
    <property type="term" value="P:response to light stimulus"/>
    <property type="evidence" value="ECO:0007669"/>
    <property type="project" value="TreeGrafter"/>
</dbReference>
<dbReference type="PROSITE" id="PS51645">
    <property type="entry name" value="PHR_CRY_ALPHA_BETA"/>
    <property type="match status" value="1"/>
</dbReference>
<dbReference type="KEGG" id="vck:PG915_22275"/>
<sequence length="483" mass="56429">MGNINVVWFKRDLRLTDHSPLHAALTSGRPTLLLYLFEPELLADAHYDERHWRFVWQSLTDINQTLSAFDTRLAILSMSAQDVFHDIHQAFGIHSVYSHQEIGLKITFQRDRQLTHWFLQQNITWHESPIGAVIRGASDRHEWDKHWSKIMRGPIVDTDLSMGCFVETKDVFQNYDEIPASWRTKMKGIQTGGSTLAWQTLESFFQERGRQYYFQISKPLESRSACTRLSPYLAWGNISLREVYQALLAHWNVTGFRRSLAALSSRLHWHCHFIQKFESEADMEFRPVNRAYLNLPYSNDANKLKAWKTGYTGYPLVDACMRCLRASGYINFRMRAMLVSFLTHHLDIDWQHGVKHLARLFLDFEPGIHYPQFQMQAGVTGTNTIRIYNPTKQAIEHDPNGHFIHQWIPELSAVPPPLLFEPWKLTPLEAKMYQLDETSPYLSPIINIEESGKAARDRLWSFKRRADVKLEAQRILARHVRPE</sequence>
<comment type="similarity">
    <text evidence="7">Belongs to the DNA photolyase family.</text>
</comment>
<dbReference type="PANTHER" id="PTHR11455">
    <property type="entry name" value="CRYPTOCHROME"/>
    <property type="match status" value="1"/>
</dbReference>
<dbReference type="GO" id="GO:0003904">
    <property type="term" value="F:deoxyribodipyrimidine photo-lyase activity"/>
    <property type="evidence" value="ECO:0007669"/>
    <property type="project" value="TreeGrafter"/>
</dbReference>
<dbReference type="RefSeq" id="WP_353499167.1">
    <property type="nucleotide sequence ID" value="NZ_CP115921.1"/>
</dbReference>
<dbReference type="PANTHER" id="PTHR11455:SF9">
    <property type="entry name" value="CRYPTOCHROME CIRCADIAN CLOCK 5 ISOFORM X1"/>
    <property type="match status" value="1"/>
</dbReference>
<name>A0AAU8BMT5_9VIBR</name>
<evidence type="ECO:0000256" key="6">
    <source>
        <dbReference type="PIRSR" id="PIRSR602081-1"/>
    </source>
</evidence>
<proteinExistence type="inferred from homology"/>
<dbReference type="EMBL" id="CP115921">
    <property type="protein sequence ID" value="XCD18009.1"/>
    <property type="molecule type" value="Genomic_DNA"/>
</dbReference>
<gene>
    <name evidence="9" type="ORF">PG915_22275</name>
</gene>
<dbReference type="Pfam" id="PF03441">
    <property type="entry name" value="FAD_binding_7"/>
    <property type="match status" value="1"/>
</dbReference>
<comment type="cofactor">
    <cofactor evidence="6">
        <name>FAD</name>
        <dbReference type="ChEBI" id="CHEBI:57692"/>
    </cofactor>
    <text evidence="6">Binds 1 FAD per subunit.</text>
</comment>
<accession>A0AAU8BMT5</accession>
<comment type="cofactor">
    <cofactor evidence="1">
        <name>(6R)-5,10-methylene-5,6,7,8-tetrahydrofolate</name>
        <dbReference type="ChEBI" id="CHEBI:15636"/>
    </cofactor>
</comment>
<dbReference type="InterPro" id="IPR006050">
    <property type="entry name" value="DNA_photolyase_N"/>
</dbReference>
<keyword evidence="4 6" id="KW-0274">FAD</keyword>
<keyword evidence="3 6" id="KW-0285">Flavoprotein</keyword>
<organism evidence="9">
    <name type="scientific">Vibrio chaetopteri</name>
    <dbReference type="NCBI Taxonomy" id="3016528"/>
    <lineage>
        <taxon>Bacteria</taxon>
        <taxon>Pseudomonadati</taxon>
        <taxon>Pseudomonadota</taxon>
        <taxon>Gammaproteobacteria</taxon>
        <taxon>Vibrionales</taxon>
        <taxon>Vibrionaceae</taxon>
        <taxon>Vibrio</taxon>
    </lineage>
</organism>
<evidence type="ECO:0000256" key="4">
    <source>
        <dbReference type="ARBA" id="ARBA00022827"/>
    </source>
</evidence>
<evidence type="ECO:0000259" key="8">
    <source>
        <dbReference type="PROSITE" id="PS51645"/>
    </source>
</evidence>
<evidence type="ECO:0000256" key="7">
    <source>
        <dbReference type="RuleBase" id="RU004182"/>
    </source>
</evidence>
<dbReference type="Gene3D" id="1.10.579.10">
    <property type="entry name" value="DNA Cyclobutane Dipyrimidine Photolyase, subunit A, domain 3"/>
    <property type="match status" value="1"/>
</dbReference>
<dbReference type="Gene3D" id="1.25.40.80">
    <property type="match status" value="1"/>
</dbReference>
<evidence type="ECO:0000256" key="1">
    <source>
        <dbReference type="ARBA" id="ARBA00001932"/>
    </source>
</evidence>
<dbReference type="GO" id="GO:0006950">
    <property type="term" value="P:response to stress"/>
    <property type="evidence" value="ECO:0007669"/>
    <property type="project" value="UniProtKB-ARBA"/>
</dbReference>
<dbReference type="GO" id="GO:0003677">
    <property type="term" value="F:DNA binding"/>
    <property type="evidence" value="ECO:0007669"/>
    <property type="project" value="TreeGrafter"/>
</dbReference>
<protein>
    <submittedName>
        <fullName evidence="9">Deoxyribodipyrimidine photo-lyase/cryptochrome family protein</fullName>
    </submittedName>
</protein>
<dbReference type="AlphaFoldDB" id="A0AAU8BMT5"/>
<dbReference type="Pfam" id="PF00875">
    <property type="entry name" value="DNA_photolyase"/>
    <property type="match status" value="1"/>
</dbReference>
<dbReference type="InterPro" id="IPR036134">
    <property type="entry name" value="Crypto/Photolyase_FAD-like_sf"/>
</dbReference>
<evidence type="ECO:0000256" key="5">
    <source>
        <dbReference type="ARBA" id="ARBA00022991"/>
    </source>
</evidence>
<dbReference type="Gene3D" id="3.40.50.620">
    <property type="entry name" value="HUPs"/>
    <property type="match status" value="1"/>
</dbReference>
<evidence type="ECO:0000256" key="2">
    <source>
        <dbReference type="ARBA" id="ARBA00005862"/>
    </source>
</evidence>
<dbReference type="GO" id="GO:0071949">
    <property type="term" value="F:FAD binding"/>
    <property type="evidence" value="ECO:0007669"/>
    <property type="project" value="TreeGrafter"/>
</dbReference>
<dbReference type="SUPFAM" id="SSF52425">
    <property type="entry name" value="Cryptochrome/photolyase, N-terminal domain"/>
    <property type="match status" value="1"/>
</dbReference>
<reference evidence="9" key="1">
    <citation type="submission" date="2023-01" db="EMBL/GenBank/DDBJ databases">
        <title>Vibrio sp. CB1-14 genome sequencing.</title>
        <authorList>
            <person name="Otstavnykh N."/>
            <person name="Isaeva M."/>
            <person name="Meleshko D."/>
        </authorList>
    </citation>
    <scope>NUCLEOTIDE SEQUENCE</scope>
    <source>
        <strain evidence="9">CB1-14</strain>
    </source>
</reference>
<dbReference type="GO" id="GO:0006139">
    <property type="term" value="P:nucleobase-containing compound metabolic process"/>
    <property type="evidence" value="ECO:0007669"/>
    <property type="project" value="UniProtKB-ARBA"/>
</dbReference>
<dbReference type="SUPFAM" id="SSF48173">
    <property type="entry name" value="Cryptochrome/photolyase FAD-binding domain"/>
    <property type="match status" value="1"/>
</dbReference>
<evidence type="ECO:0000313" key="9">
    <source>
        <dbReference type="EMBL" id="XCD18009.1"/>
    </source>
</evidence>
<dbReference type="PROSITE" id="PS00394">
    <property type="entry name" value="DNA_PHOTOLYASES_1_1"/>
    <property type="match status" value="1"/>
</dbReference>